<evidence type="ECO:0000259" key="5">
    <source>
        <dbReference type="PROSITE" id="PS50931"/>
    </source>
</evidence>
<keyword evidence="3" id="KW-0238">DNA-binding</keyword>
<keyword evidence="4" id="KW-0804">Transcription</keyword>
<evidence type="ECO:0000256" key="3">
    <source>
        <dbReference type="ARBA" id="ARBA00023125"/>
    </source>
</evidence>
<dbReference type="InterPro" id="IPR036390">
    <property type="entry name" value="WH_DNA-bd_sf"/>
</dbReference>
<keyword evidence="2" id="KW-0805">Transcription regulation</keyword>
<dbReference type="PRINTS" id="PR00039">
    <property type="entry name" value="HTHLYSR"/>
</dbReference>
<dbReference type="InterPro" id="IPR000847">
    <property type="entry name" value="LysR_HTH_N"/>
</dbReference>
<evidence type="ECO:0000256" key="4">
    <source>
        <dbReference type="ARBA" id="ARBA00023163"/>
    </source>
</evidence>
<dbReference type="Gene3D" id="1.10.10.10">
    <property type="entry name" value="Winged helix-like DNA-binding domain superfamily/Winged helix DNA-binding domain"/>
    <property type="match status" value="1"/>
</dbReference>
<keyword evidence="7" id="KW-1185">Reference proteome</keyword>
<dbReference type="PANTHER" id="PTHR30126:SF39">
    <property type="entry name" value="HTH-TYPE TRANSCRIPTIONAL REGULATOR CYSL"/>
    <property type="match status" value="1"/>
</dbReference>
<gene>
    <name evidence="6" type="ORF">GCM10009789_47830</name>
</gene>
<dbReference type="Pfam" id="PF00126">
    <property type="entry name" value="HTH_1"/>
    <property type="match status" value="1"/>
</dbReference>
<reference evidence="6 7" key="1">
    <citation type="journal article" date="2019" name="Int. J. Syst. Evol. Microbiol.">
        <title>The Global Catalogue of Microorganisms (GCM) 10K type strain sequencing project: providing services to taxonomists for standard genome sequencing and annotation.</title>
        <authorList>
            <consortium name="The Broad Institute Genomics Platform"/>
            <consortium name="The Broad Institute Genome Sequencing Center for Infectious Disease"/>
            <person name="Wu L."/>
            <person name="Ma J."/>
        </authorList>
    </citation>
    <scope>NUCLEOTIDE SEQUENCE [LARGE SCALE GENOMIC DNA]</scope>
    <source>
        <strain evidence="6 7">JCM 14969</strain>
    </source>
</reference>
<evidence type="ECO:0000256" key="2">
    <source>
        <dbReference type="ARBA" id="ARBA00023015"/>
    </source>
</evidence>
<dbReference type="EMBL" id="BAAAOS010000033">
    <property type="protein sequence ID" value="GAA1588694.1"/>
    <property type="molecule type" value="Genomic_DNA"/>
</dbReference>
<dbReference type="PANTHER" id="PTHR30126">
    <property type="entry name" value="HTH-TYPE TRANSCRIPTIONAL REGULATOR"/>
    <property type="match status" value="1"/>
</dbReference>
<dbReference type="CDD" id="cd05466">
    <property type="entry name" value="PBP2_LTTR_substrate"/>
    <property type="match status" value="1"/>
</dbReference>
<dbReference type="Proteomes" id="UP001500393">
    <property type="component" value="Unassembled WGS sequence"/>
</dbReference>
<sequence>MSLSLDLLRSFLAIHRAGSITGAADTLGLSQPTVTAHLKALEGALGRPLFERQARGVRATAAGDQLARRVAEPIDALHGLVVDELAEPIAATVHLGGPADFLSHQALPALAGRLADGLQVRARFGLPDELLDALAARSLDVVISSVRPRRPGLRVTPLYDELFALVAAPRWYPGTPVTSPELLRDVPLVAFAEEAPILRRYWRSVFGVRLTRTVALVVPDLRGVLAAVLAGAGASVLPTYLCGDAIEAGRLKLLAEPEVPPLNTGYVVTRSDAGPRSAATLVRAELLRAFRPPS</sequence>
<evidence type="ECO:0000313" key="7">
    <source>
        <dbReference type="Proteomes" id="UP001500393"/>
    </source>
</evidence>
<dbReference type="SUPFAM" id="SSF53850">
    <property type="entry name" value="Periplasmic binding protein-like II"/>
    <property type="match status" value="1"/>
</dbReference>
<comment type="similarity">
    <text evidence="1">Belongs to the LysR transcriptional regulatory family.</text>
</comment>
<feature type="domain" description="HTH lysR-type" evidence="5">
    <location>
        <begin position="3"/>
        <end position="60"/>
    </location>
</feature>
<dbReference type="SUPFAM" id="SSF46785">
    <property type="entry name" value="Winged helix' DNA-binding domain"/>
    <property type="match status" value="1"/>
</dbReference>
<accession>A0ABN2DWM2</accession>
<dbReference type="RefSeq" id="WP_344217499.1">
    <property type="nucleotide sequence ID" value="NZ_BAAAOS010000033.1"/>
</dbReference>
<dbReference type="Pfam" id="PF03466">
    <property type="entry name" value="LysR_substrate"/>
    <property type="match status" value="1"/>
</dbReference>
<evidence type="ECO:0000256" key="1">
    <source>
        <dbReference type="ARBA" id="ARBA00009437"/>
    </source>
</evidence>
<proteinExistence type="inferred from homology"/>
<dbReference type="InterPro" id="IPR036388">
    <property type="entry name" value="WH-like_DNA-bd_sf"/>
</dbReference>
<dbReference type="Gene3D" id="3.40.190.290">
    <property type="match status" value="1"/>
</dbReference>
<dbReference type="InterPro" id="IPR005119">
    <property type="entry name" value="LysR_subst-bd"/>
</dbReference>
<organism evidence="6 7">
    <name type="scientific">Kribbella sancticallisti</name>
    <dbReference type="NCBI Taxonomy" id="460087"/>
    <lineage>
        <taxon>Bacteria</taxon>
        <taxon>Bacillati</taxon>
        <taxon>Actinomycetota</taxon>
        <taxon>Actinomycetes</taxon>
        <taxon>Propionibacteriales</taxon>
        <taxon>Kribbellaceae</taxon>
        <taxon>Kribbella</taxon>
    </lineage>
</organism>
<evidence type="ECO:0000313" key="6">
    <source>
        <dbReference type="EMBL" id="GAA1588694.1"/>
    </source>
</evidence>
<protein>
    <submittedName>
        <fullName evidence="6">LysR family transcriptional regulator</fullName>
    </submittedName>
</protein>
<name>A0ABN2DWM2_9ACTN</name>
<comment type="caution">
    <text evidence="6">The sequence shown here is derived from an EMBL/GenBank/DDBJ whole genome shotgun (WGS) entry which is preliminary data.</text>
</comment>
<dbReference type="PROSITE" id="PS50931">
    <property type="entry name" value="HTH_LYSR"/>
    <property type="match status" value="1"/>
</dbReference>